<organism evidence="1 2">
    <name type="scientific">Flavobacterium xylosi</name>
    <dbReference type="NCBI Taxonomy" id="3230415"/>
    <lineage>
        <taxon>Bacteria</taxon>
        <taxon>Pseudomonadati</taxon>
        <taxon>Bacteroidota</taxon>
        <taxon>Flavobacteriia</taxon>
        <taxon>Flavobacteriales</taxon>
        <taxon>Flavobacteriaceae</taxon>
        <taxon>Flavobacterium</taxon>
    </lineage>
</organism>
<dbReference type="RefSeq" id="WP_379854130.1">
    <property type="nucleotide sequence ID" value="NZ_JBHZPZ010000005.1"/>
</dbReference>
<evidence type="ECO:0000313" key="2">
    <source>
        <dbReference type="Proteomes" id="UP001600109"/>
    </source>
</evidence>
<comment type="caution">
    <text evidence="1">The sequence shown here is derived from an EMBL/GenBank/DDBJ whole genome shotgun (WGS) entry which is preliminary data.</text>
</comment>
<sequence length="172" mass="19899">MNEESKIISTHNLDCSSLENLAKDVANRLDCNVEYGYHQIHNGQHEFVQFGTVEINSNGNITTIYDMTNDETSECNYIVEQGEEAKLIYYDIIQVLPPMETEFNKAFRNFNTNGFKEAPYYLNVFKELKKLGADKIYFIKETFEPELDIVENTTSAAYLQTIKEKATYFEVV</sequence>
<reference evidence="1 2" key="1">
    <citation type="submission" date="2024-06" db="EMBL/GenBank/DDBJ databases">
        <title>Flavobacterium spp. isolated from glacier.</title>
        <authorList>
            <person name="Han D."/>
        </authorList>
    </citation>
    <scope>NUCLEOTIDE SEQUENCE [LARGE SCALE GENOMIC DNA]</scope>
    <source>
        <strain evidence="1 2">LS2P90</strain>
    </source>
</reference>
<dbReference type="Proteomes" id="UP001600109">
    <property type="component" value="Unassembled WGS sequence"/>
</dbReference>
<gene>
    <name evidence="1" type="ORF">ACFX5E_05230</name>
</gene>
<evidence type="ECO:0000313" key="1">
    <source>
        <dbReference type="EMBL" id="MFE3867477.1"/>
    </source>
</evidence>
<keyword evidence="2" id="KW-1185">Reference proteome</keyword>
<name>A0ABW6HUU6_9FLAO</name>
<dbReference type="EMBL" id="JBHZPZ010000005">
    <property type="protein sequence ID" value="MFE3867477.1"/>
    <property type="molecule type" value="Genomic_DNA"/>
</dbReference>
<protein>
    <submittedName>
        <fullName evidence="1">Uncharacterized protein</fullName>
    </submittedName>
</protein>
<proteinExistence type="predicted"/>
<accession>A0ABW6HUU6</accession>